<dbReference type="Gene3D" id="3.40.50.2000">
    <property type="entry name" value="Glycogen Phosphorylase B"/>
    <property type="match status" value="2"/>
</dbReference>
<evidence type="ECO:0000259" key="1">
    <source>
        <dbReference type="Pfam" id="PF13439"/>
    </source>
</evidence>
<dbReference type="Pfam" id="PF13439">
    <property type="entry name" value="Glyco_transf_4"/>
    <property type="match status" value="1"/>
</dbReference>
<feature type="domain" description="Glycosyltransferase subfamily 4-like N-terminal" evidence="1">
    <location>
        <begin position="12"/>
        <end position="94"/>
    </location>
</feature>
<protein>
    <submittedName>
        <fullName evidence="2">Glycosyltransferase</fullName>
        <ecNumber evidence="2">2.4.-.-</ecNumber>
    </submittedName>
</protein>
<evidence type="ECO:0000313" key="3">
    <source>
        <dbReference type="Proteomes" id="UP001222118"/>
    </source>
</evidence>
<evidence type="ECO:0000313" key="2">
    <source>
        <dbReference type="EMBL" id="WDR06225.1"/>
    </source>
</evidence>
<reference evidence="2 3" key="1">
    <citation type="submission" date="2023-02" db="EMBL/GenBank/DDBJ databases">
        <title>Devosia chondri sp. nov., isolated from the phycosphere of marine algae.</title>
        <authorList>
            <person name="Kim J.M."/>
            <person name="Lee J.K."/>
            <person name="Choi B.J."/>
            <person name="Bayburt H."/>
            <person name="Jeon C.O."/>
        </authorList>
    </citation>
    <scope>NUCLEOTIDE SEQUENCE [LARGE SCALE GENOMIC DNA]</scope>
    <source>
        <strain evidence="2 3">G2-5</strain>
    </source>
</reference>
<accession>A0ABY7YZM9</accession>
<dbReference type="Proteomes" id="UP001222118">
    <property type="component" value="Chromosome"/>
</dbReference>
<dbReference type="EMBL" id="CP118247">
    <property type="protein sequence ID" value="WDR06225.1"/>
    <property type="molecule type" value="Genomic_DNA"/>
</dbReference>
<sequence>MRIVVYPHVLSIGGSQLNAIELAAAVRDRGHDVTIFAAETGSLATTIKELDLPLVLAPPHRVRPSMQIACALRDLCRSENIDVVHGYEWPPSIEGFYGPLLSDGVTVGCTAMSMSVAPFIPSSMPLIVGTEQIAAAARTGRSGPIRVIEPPVDVQSNSPMIDGQGFRAEFDLDDRPTIVVVSRLAVALKLEGLERAIAAVDLLADQTGARLVIVGDGPAHQALASAAAKVNQRTGDKTIILTGERADPRSAYAAADIILGMGGSALRAMAFAKPVIVLGERGFSELLTPDTAEMFLWQGFYGLGDGNTRPEPLANILAGLLQSESRRSELAAFSRKFVEDRFSLTGAAERQIGFYEEWMRERPSRITLFREAASTAAQLLVHKARGRFVRLTGRQAPEDFNAVDEIAKVAKFSRQSP</sequence>
<name>A0ABY7YZM9_9HYPH</name>
<dbReference type="PANTHER" id="PTHR45947">
    <property type="entry name" value="SULFOQUINOVOSYL TRANSFERASE SQD2"/>
    <property type="match status" value="1"/>
</dbReference>
<dbReference type="RefSeq" id="WP_282211739.1">
    <property type="nucleotide sequence ID" value="NZ_CP118247.1"/>
</dbReference>
<organism evidence="2 3">
    <name type="scientific">Devosia rhodophyticola</name>
    <dbReference type="NCBI Taxonomy" id="3026423"/>
    <lineage>
        <taxon>Bacteria</taxon>
        <taxon>Pseudomonadati</taxon>
        <taxon>Pseudomonadota</taxon>
        <taxon>Alphaproteobacteria</taxon>
        <taxon>Hyphomicrobiales</taxon>
        <taxon>Devosiaceae</taxon>
        <taxon>Devosia</taxon>
    </lineage>
</organism>
<dbReference type="InterPro" id="IPR028098">
    <property type="entry name" value="Glyco_trans_4-like_N"/>
</dbReference>
<dbReference type="EC" id="2.4.-.-" evidence="2"/>
<dbReference type="GO" id="GO:0016757">
    <property type="term" value="F:glycosyltransferase activity"/>
    <property type="evidence" value="ECO:0007669"/>
    <property type="project" value="UniProtKB-KW"/>
</dbReference>
<keyword evidence="2" id="KW-0328">Glycosyltransferase</keyword>
<gene>
    <name evidence="2" type="ORF">PSQ90_01825</name>
</gene>
<keyword evidence="2" id="KW-0808">Transferase</keyword>
<proteinExistence type="predicted"/>
<keyword evidence="3" id="KW-1185">Reference proteome</keyword>
<dbReference type="CDD" id="cd03801">
    <property type="entry name" value="GT4_PimA-like"/>
    <property type="match status" value="1"/>
</dbReference>
<dbReference type="Pfam" id="PF13692">
    <property type="entry name" value="Glyco_trans_1_4"/>
    <property type="match status" value="1"/>
</dbReference>
<dbReference type="SUPFAM" id="SSF53756">
    <property type="entry name" value="UDP-Glycosyltransferase/glycogen phosphorylase"/>
    <property type="match status" value="1"/>
</dbReference>
<dbReference type="InterPro" id="IPR050194">
    <property type="entry name" value="Glycosyltransferase_grp1"/>
</dbReference>
<dbReference type="PANTHER" id="PTHR45947:SF3">
    <property type="entry name" value="SULFOQUINOVOSYL TRANSFERASE SQD2"/>
    <property type="match status" value="1"/>
</dbReference>